<gene>
    <name evidence="5" type="ORF">B0J15DRAFT_596616</name>
</gene>
<dbReference type="GO" id="GO:0004553">
    <property type="term" value="F:hydrolase activity, hydrolyzing O-glycosyl compounds"/>
    <property type="evidence" value="ECO:0007669"/>
    <property type="project" value="TreeGrafter"/>
</dbReference>
<dbReference type="CDD" id="cd14752">
    <property type="entry name" value="GH31_N"/>
    <property type="match status" value="1"/>
</dbReference>
<proteinExistence type="predicted"/>
<dbReference type="PANTHER" id="PTHR22762">
    <property type="entry name" value="ALPHA-GLUCOSIDASE"/>
    <property type="match status" value="1"/>
</dbReference>
<accession>A0A9P9KCZ3</accession>
<protein>
    <submittedName>
        <fullName evidence="5">Galactose mutarotase-like domain-containing protein</fullName>
    </submittedName>
</protein>
<dbReference type="OrthoDB" id="5839090at2759"/>
<dbReference type="Pfam" id="PF13802">
    <property type="entry name" value="Gal_mutarotas_2"/>
    <property type="match status" value="1"/>
</dbReference>
<keyword evidence="2" id="KW-0325">Glycoprotein</keyword>
<comment type="caution">
    <text evidence="5">The sequence shown here is derived from an EMBL/GenBank/DDBJ whole genome shotgun (WGS) entry which is preliminary data.</text>
</comment>
<keyword evidence="6" id="KW-1185">Reference proteome</keyword>
<dbReference type="SUPFAM" id="SSF74650">
    <property type="entry name" value="Galactose mutarotase-like"/>
    <property type="match status" value="1"/>
</dbReference>
<organism evidence="5 6">
    <name type="scientific">Fusarium solani</name>
    <name type="common">Filamentous fungus</name>
    <dbReference type="NCBI Taxonomy" id="169388"/>
    <lineage>
        <taxon>Eukaryota</taxon>
        <taxon>Fungi</taxon>
        <taxon>Dikarya</taxon>
        <taxon>Ascomycota</taxon>
        <taxon>Pezizomycotina</taxon>
        <taxon>Sordariomycetes</taxon>
        <taxon>Hypocreomycetidae</taxon>
        <taxon>Hypocreales</taxon>
        <taxon>Nectriaceae</taxon>
        <taxon>Fusarium</taxon>
        <taxon>Fusarium solani species complex</taxon>
    </lineage>
</organism>
<evidence type="ECO:0000256" key="1">
    <source>
        <dbReference type="ARBA" id="ARBA00022801"/>
    </source>
</evidence>
<name>A0A9P9KCZ3_FUSSL</name>
<reference evidence="5" key="1">
    <citation type="journal article" date="2021" name="Nat. Commun.">
        <title>Genetic determinants of endophytism in the Arabidopsis root mycobiome.</title>
        <authorList>
            <person name="Mesny F."/>
            <person name="Miyauchi S."/>
            <person name="Thiergart T."/>
            <person name="Pickel B."/>
            <person name="Atanasova L."/>
            <person name="Karlsson M."/>
            <person name="Huettel B."/>
            <person name="Barry K.W."/>
            <person name="Haridas S."/>
            <person name="Chen C."/>
            <person name="Bauer D."/>
            <person name="Andreopoulos W."/>
            <person name="Pangilinan J."/>
            <person name="LaButti K."/>
            <person name="Riley R."/>
            <person name="Lipzen A."/>
            <person name="Clum A."/>
            <person name="Drula E."/>
            <person name="Henrissat B."/>
            <person name="Kohler A."/>
            <person name="Grigoriev I.V."/>
            <person name="Martin F.M."/>
            <person name="Hacquard S."/>
        </authorList>
    </citation>
    <scope>NUCLEOTIDE SEQUENCE</scope>
    <source>
        <strain evidence="5">FSSC 5 MPI-SDFR-AT-0091</strain>
    </source>
</reference>
<dbReference type="InterPro" id="IPR011013">
    <property type="entry name" value="Gal_mutarotase_sf_dom"/>
</dbReference>
<dbReference type="PANTHER" id="PTHR22762:SF67">
    <property type="entry name" value="ALPHA_BETA-GLUCOSIDASE AGDC-RELATED"/>
    <property type="match status" value="1"/>
</dbReference>
<evidence type="ECO:0000313" key="6">
    <source>
        <dbReference type="Proteomes" id="UP000736672"/>
    </source>
</evidence>
<evidence type="ECO:0000259" key="4">
    <source>
        <dbReference type="Pfam" id="PF13802"/>
    </source>
</evidence>
<dbReference type="Proteomes" id="UP000736672">
    <property type="component" value="Unassembled WGS sequence"/>
</dbReference>
<dbReference type="AlphaFoldDB" id="A0A9P9KCZ3"/>
<dbReference type="InterPro" id="IPR025887">
    <property type="entry name" value="Glyco_hydro_31_N_dom"/>
</dbReference>
<dbReference type="EMBL" id="JAGTJS010000014">
    <property type="protein sequence ID" value="KAH7248474.1"/>
    <property type="molecule type" value="Genomic_DNA"/>
</dbReference>
<evidence type="ECO:0000256" key="2">
    <source>
        <dbReference type="ARBA" id="ARBA00023180"/>
    </source>
</evidence>
<keyword evidence="3" id="KW-0326">Glycosidase</keyword>
<evidence type="ECO:0000256" key="3">
    <source>
        <dbReference type="ARBA" id="ARBA00023295"/>
    </source>
</evidence>
<dbReference type="Gene3D" id="2.60.40.1760">
    <property type="entry name" value="glycosyl hydrolase (family 31)"/>
    <property type="match status" value="1"/>
</dbReference>
<sequence>MHLKNLPISATALAGSVFAQSKGGKTRDDFYADLSLAGPACDVFGTGLPKLKLEVEYQTSDRLHVKILDTNNTVYQVPDSVFPRPGFGQWCSPKNSKLKFAFNADPFSFTVSRTDTGEVLFDTTGNKTNLPPSPHLYGLGEHSDPFMLNTTYTRTIYTRDSYGTPQGENLYGAHPVYFDHRENGTHGVFLLNSNGMDIFIDKEAGRVENQSTTSTVLINMLTSIHVNVNPRKATDRWAPGRAP</sequence>
<keyword evidence="1" id="KW-0378">Hydrolase</keyword>
<evidence type="ECO:0000313" key="5">
    <source>
        <dbReference type="EMBL" id="KAH7248474.1"/>
    </source>
</evidence>
<dbReference type="GO" id="GO:0030246">
    <property type="term" value="F:carbohydrate binding"/>
    <property type="evidence" value="ECO:0007669"/>
    <property type="project" value="InterPro"/>
</dbReference>
<feature type="domain" description="Glycoside hydrolase family 31 N-terminal" evidence="4">
    <location>
        <begin position="96"/>
        <end position="195"/>
    </location>
</feature>
<dbReference type="GO" id="GO:0005975">
    <property type="term" value="P:carbohydrate metabolic process"/>
    <property type="evidence" value="ECO:0007669"/>
    <property type="project" value="InterPro"/>
</dbReference>